<evidence type="ECO:0000313" key="1">
    <source>
        <dbReference type="EMBL" id="ATV71478.1"/>
    </source>
</evidence>
<dbReference type="EMBL" id="CP024704">
    <property type="protein sequence ID" value="ATV71478.1"/>
    <property type="molecule type" value="Genomic_DNA"/>
</dbReference>
<reference evidence="1 2" key="1">
    <citation type="submission" date="2017-11" db="EMBL/GenBank/DDBJ databases">
        <title>Genome sequencing of Fusobacterium periodonticum KCOM 2555.</title>
        <authorList>
            <person name="Kook J.-K."/>
            <person name="Park S.-N."/>
            <person name="Lim Y.K."/>
        </authorList>
    </citation>
    <scope>NUCLEOTIDE SEQUENCE [LARGE SCALE GENOMIC DNA]</scope>
    <source>
        <strain evidence="1 2">KCOM 2555</strain>
    </source>
</reference>
<sequence>MKISIVTWSENYYDDYIQISLNENKIIYRGLIVEIFDEQNKALQLNYGGNNFSKVYLKKYKENFYCIPNEDTMYSSDYIFIPLKFMKYQLEKMWINDSELNKILEIDVKDIMNEWILTSKFKNNCFNLDEYKYELIKNILFVDNDKINKNIKNMFNTILSLEKREIIDISNLNLKPIEVYLDSGIVWNAFLKNGKDIYLNTGLDISIKVF</sequence>
<gene>
    <name evidence="1" type="ORF">CTM98_12075</name>
</gene>
<accession>A0A2D3PUU1</accession>
<proteinExistence type="predicted"/>
<protein>
    <submittedName>
        <fullName evidence="1">Uncharacterized protein</fullName>
    </submittedName>
</protein>
<name>A0A2D3PUU1_9FUSO</name>
<evidence type="ECO:0000313" key="2">
    <source>
        <dbReference type="Proteomes" id="UP000230781"/>
    </source>
</evidence>
<organism evidence="1 2">
    <name type="scientific">Fusobacterium pseudoperiodonticum</name>
    <dbReference type="NCBI Taxonomy" id="2663009"/>
    <lineage>
        <taxon>Bacteria</taxon>
        <taxon>Fusobacteriati</taxon>
        <taxon>Fusobacteriota</taxon>
        <taxon>Fusobacteriia</taxon>
        <taxon>Fusobacteriales</taxon>
        <taxon>Fusobacteriaceae</taxon>
        <taxon>Fusobacterium</taxon>
    </lineage>
</organism>
<dbReference type="AlphaFoldDB" id="A0A2D3PUU1"/>
<dbReference type="Proteomes" id="UP000230781">
    <property type="component" value="Chromosome"/>
</dbReference>